<protein>
    <submittedName>
        <fullName evidence="5">AraC family transcriptional regulator</fullName>
    </submittedName>
</protein>
<dbReference type="PROSITE" id="PS00041">
    <property type="entry name" value="HTH_ARAC_FAMILY_1"/>
    <property type="match status" value="1"/>
</dbReference>
<gene>
    <name evidence="5" type="ORF">AMD02_00670</name>
</gene>
<dbReference type="PANTHER" id="PTHR43280:SF2">
    <property type="entry name" value="HTH-TYPE TRANSCRIPTIONAL REGULATOR EXSA"/>
    <property type="match status" value="1"/>
</dbReference>
<feature type="domain" description="HTH araC/xylS-type" evidence="4">
    <location>
        <begin position="182"/>
        <end position="280"/>
    </location>
</feature>
<dbReference type="AlphaFoldDB" id="A0A0M0KGI2"/>
<organism evidence="5">
    <name type="scientific">Halalkalibacterium halodurans</name>
    <name type="common">Bacillus halodurans</name>
    <dbReference type="NCBI Taxonomy" id="86665"/>
    <lineage>
        <taxon>Bacteria</taxon>
        <taxon>Bacillati</taxon>
        <taxon>Bacillota</taxon>
        <taxon>Bacilli</taxon>
        <taxon>Bacillales</taxon>
        <taxon>Bacillaceae</taxon>
        <taxon>Halalkalibacterium (ex Joshi et al. 2022)</taxon>
    </lineage>
</organism>
<dbReference type="EMBL" id="LILD01000001">
    <property type="protein sequence ID" value="KOO37518.1"/>
    <property type="molecule type" value="Genomic_DNA"/>
</dbReference>
<dbReference type="GO" id="GO:0043565">
    <property type="term" value="F:sequence-specific DNA binding"/>
    <property type="evidence" value="ECO:0007669"/>
    <property type="project" value="InterPro"/>
</dbReference>
<reference evidence="5" key="1">
    <citation type="submission" date="2015-08" db="EMBL/GenBank/DDBJ databases">
        <title>Complete DNA Sequence of Pseudomonas syringae pv. actinidiae, the Causal Agent of Kiwifruit Canker Disease.</title>
        <authorList>
            <person name="Rikkerink E.H.A."/>
            <person name="Fineran P.C."/>
        </authorList>
    </citation>
    <scope>NUCLEOTIDE SEQUENCE</scope>
    <source>
        <strain evidence="5">DSM 13666</strain>
    </source>
</reference>
<proteinExistence type="predicted"/>
<dbReference type="PANTHER" id="PTHR43280">
    <property type="entry name" value="ARAC-FAMILY TRANSCRIPTIONAL REGULATOR"/>
    <property type="match status" value="1"/>
</dbReference>
<evidence type="ECO:0000259" key="4">
    <source>
        <dbReference type="PROSITE" id="PS01124"/>
    </source>
</evidence>
<evidence type="ECO:0000313" key="5">
    <source>
        <dbReference type="EMBL" id="KOO37518.1"/>
    </source>
</evidence>
<dbReference type="Gene3D" id="1.10.10.60">
    <property type="entry name" value="Homeodomain-like"/>
    <property type="match status" value="2"/>
</dbReference>
<dbReference type="PRINTS" id="PR00032">
    <property type="entry name" value="HTHARAC"/>
</dbReference>
<comment type="caution">
    <text evidence="5">The sequence shown here is derived from an EMBL/GenBank/DDBJ whole genome shotgun (WGS) entry which is preliminary data.</text>
</comment>
<name>A0A0M0KGI2_ALKHA</name>
<evidence type="ECO:0000256" key="3">
    <source>
        <dbReference type="ARBA" id="ARBA00023163"/>
    </source>
</evidence>
<dbReference type="PATRIC" id="fig|136160.3.peg.315"/>
<dbReference type="InterPro" id="IPR018060">
    <property type="entry name" value="HTH_AraC"/>
</dbReference>
<sequence length="287" mass="33476">MTKNGSANFVLHAKSEQFYWVGNGQLSIKTFFNGKAHYKTNKGFFAVEESRYLLLNEGAYTISIDEPRVVESFCVFFKEGFAEEVFRSLKETNDRLLSDPFKDTSSIGFFEKTYHKNNALSSQLENFKQMLPNLDIDSIGYEEQFHKIMYSILNEHLNAYKEIESLHAIRHSTREELYRRVSMAHDYIRAYFDKPINLDDVAKVACLSPNHLIRTYFQVYGKTPHQHISEFRIQKAKQLLSKAGKNMTDITFLLGFQNPVSFSKMFKQHVGISPMEYRKQVILDKKN</sequence>
<accession>A0A0M0KGI2</accession>
<dbReference type="PROSITE" id="PS01124">
    <property type="entry name" value="HTH_ARAC_FAMILY_2"/>
    <property type="match status" value="1"/>
</dbReference>
<evidence type="ECO:0000256" key="1">
    <source>
        <dbReference type="ARBA" id="ARBA00023015"/>
    </source>
</evidence>
<dbReference type="GeneID" id="87599570"/>
<dbReference type="InterPro" id="IPR020449">
    <property type="entry name" value="Tscrpt_reg_AraC-type_HTH"/>
</dbReference>
<dbReference type="RefSeq" id="WP_053430104.1">
    <property type="nucleotide sequence ID" value="NZ_CP040441.1"/>
</dbReference>
<dbReference type="InterPro" id="IPR018062">
    <property type="entry name" value="HTH_AraC-typ_CS"/>
</dbReference>
<evidence type="ECO:0000256" key="2">
    <source>
        <dbReference type="ARBA" id="ARBA00023125"/>
    </source>
</evidence>
<dbReference type="InterPro" id="IPR009057">
    <property type="entry name" value="Homeodomain-like_sf"/>
</dbReference>
<keyword evidence="2" id="KW-0238">DNA-binding</keyword>
<dbReference type="SMART" id="SM00342">
    <property type="entry name" value="HTH_ARAC"/>
    <property type="match status" value="1"/>
</dbReference>
<dbReference type="GO" id="GO:0003700">
    <property type="term" value="F:DNA-binding transcription factor activity"/>
    <property type="evidence" value="ECO:0007669"/>
    <property type="project" value="InterPro"/>
</dbReference>
<keyword evidence="1" id="KW-0805">Transcription regulation</keyword>
<dbReference type="Pfam" id="PF12833">
    <property type="entry name" value="HTH_18"/>
    <property type="match status" value="1"/>
</dbReference>
<dbReference type="SUPFAM" id="SSF46689">
    <property type="entry name" value="Homeodomain-like"/>
    <property type="match status" value="2"/>
</dbReference>
<keyword evidence="3" id="KW-0804">Transcription</keyword>